<feature type="transmembrane region" description="Helical" evidence="5">
    <location>
        <begin position="109"/>
        <end position="130"/>
    </location>
</feature>
<feature type="transmembrane region" description="Helical" evidence="5">
    <location>
        <begin position="186"/>
        <end position="205"/>
    </location>
</feature>
<dbReference type="InterPro" id="IPR038770">
    <property type="entry name" value="Na+/solute_symporter_sf"/>
</dbReference>
<feature type="transmembrane region" description="Helical" evidence="5">
    <location>
        <begin position="151"/>
        <end position="174"/>
    </location>
</feature>
<dbReference type="EMBL" id="VSSQ01000510">
    <property type="protein sequence ID" value="MPL96438.1"/>
    <property type="molecule type" value="Genomic_DNA"/>
</dbReference>
<dbReference type="Pfam" id="PF00999">
    <property type="entry name" value="Na_H_Exchanger"/>
    <property type="match status" value="1"/>
</dbReference>
<feature type="transmembrane region" description="Helical" evidence="5">
    <location>
        <begin position="242"/>
        <end position="262"/>
    </location>
</feature>
<sequence length="414" mass="44538">MLTSLAYIFLLALLLGYIFNKLRFPALLGMLITGIVLGPYALNLIDTSLLSISIELRQTALVIILLRAGLALDINDLKKVGRPAILMSFVPALFEIGGMMLVAPPLLGVSLLEAAIMGSVIAAVSPAVIVPKMLYLMENKIGTKKGIPQMIMAAGSVDDVFVIVLFTAFTTLALGGDVSTSSFLQIPVSIVTGLALGILVGWTLTTYFKKYHMRDSVKLLIIMSFAFLFLTLESWLKNTLPVSGLLAVMAMGATILQTYPVLAHRISPKFSKLWVAAEIILFVLVGATVDIQFALKAGPLMIALLLLVLIFRMAGVYFSTAKTKLNQKERLFSMIAYIPKATVQAAIGSLPLAMGLSCGNIVLTAAVLAILITAPLGAFAIDLSYKKLLINKKDNIIKQHIPVDSIGKFGEPEE</sequence>
<feature type="transmembrane region" description="Helical" evidence="5">
    <location>
        <begin position="274"/>
        <end position="294"/>
    </location>
</feature>
<dbReference type="InterPro" id="IPR051843">
    <property type="entry name" value="CPA1_transporter"/>
</dbReference>
<dbReference type="PANTHER" id="PTHR31102">
    <property type="match status" value="1"/>
</dbReference>
<accession>A0A644VYJ7</accession>
<evidence type="ECO:0000313" key="7">
    <source>
        <dbReference type="EMBL" id="MPL96438.1"/>
    </source>
</evidence>
<dbReference type="AlphaFoldDB" id="A0A644VYJ7"/>
<proteinExistence type="predicted"/>
<keyword evidence="3 5" id="KW-1133">Transmembrane helix</keyword>
<organism evidence="7">
    <name type="scientific">bioreactor metagenome</name>
    <dbReference type="NCBI Taxonomy" id="1076179"/>
    <lineage>
        <taxon>unclassified sequences</taxon>
        <taxon>metagenomes</taxon>
        <taxon>ecological metagenomes</taxon>
    </lineage>
</organism>
<protein>
    <recommendedName>
        <fullName evidence="6">Cation/H+ exchanger transmembrane domain-containing protein</fullName>
    </recommendedName>
</protein>
<feature type="transmembrane region" description="Helical" evidence="5">
    <location>
        <begin position="300"/>
        <end position="319"/>
    </location>
</feature>
<evidence type="ECO:0000256" key="3">
    <source>
        <dbReference type="ARBA" id="ARBA00022989"/>
    </source>
</evidence>
<dbReference type="GO" id="GO:0015297">
    <property type="term" value="F:antiporter activity"/>
    <property type="evidence" value="ECO:0007669"/>
    <property type="project" value="InterPro"/>
</dbReference>
<evidence type="ECO:0000256" key="2">
    <source>
        <dbReference type="ARBA" id="ARBA00022692"/>
    </source>
</evidence>
<keyword evidence="4 5" id="KW-0472">Membrane</keyword>
<dbReference type="PANTHER" id="PTHR31102:SF1">
    <property type="entry name" value="CATION_H+ EXCHANGER DOMAIN-CONTAINING PROTEIN"/>
    <property type="match status" value="1"/>
</dbReference>
<evidence type="ECO:0000259" key="6">
    <source>
        <dbReference type="Pfam" id="PF00999"/>
    </source>
</evidence>
<feature type="transmembrane region" description="Helical" evidence="5">
    <location>
        <begin position="217"/>
        <end position="236"/>
    </location>
</feature>
<feature type="transmembrane region" description="Helical" evidence="5">
    <location>
        <begin position="84"/>
        <end position="103"/>
    </location>
</feature>
<evidence type="ECO:0000256" key="5">
    <source>
        <dbReference type="SAM" id="Phobius"/>
    </source>
</evidence>
<comment type="subcellular location">
    <subcellularLocation>
        <location evidence="1">Membrane</location>
        <topology evidence="1">Multi-pass membrane protein</topology>
    </subcellularLocation>
</comment>
<name>A0A644VYJ7_9ZZZZ</name>
<dbReference type="InterPro" id="IPR006153">
    <property type="entry name" value="Cation/H_exchanger_TM"/>
</dbReference>
<gene>
    <name evidence="7" type="ORF">SDC9_42618</name>
</gene>
<feature type="domain" description="Cation/H+ exchanger transmembrane" evidence="6">
    <location>
        <begin position="10"/>
        <end position="376"/>
    </location>
</feature>
<feature type="transmembrane region" description="Helical" evidence="5">
    <location>
        <begin position="360"/>
        <end position="383"/>
    </location>
</feature>
<keyword evidence="2 5" id="KW-0812">Transmembrane</keyword>
<evidence type="ECO:0000256" key="4">
    <source>
        <dbReference type="ARBA" id="ARBA00023136"/>
    </source>
</evidence>
<dbReference type="GO" id="GO:0016020">
    <property type="term" value="C:membrane"/>
    <property type="evidence" value="ECO:0007669"/>
    <property type="project" value="UniProtKB-SubCell"/>
</dbReference>
<dbReference type="Gene3D" id="1.20.1530.20">
    <property type="match status" value="1"/>
</dbReference>
<feature type="transmembrane region" description="Helical" evidence="5">
    <location>
        <begin position="26"/>
        <end position="45"/>
    </location>
</feature>
<feature type="transmembrane region" description="Helical" evidence="5">
    <location>
        <begin position="331"/>
        <end position="354"/>
    </location>
</feature>
<dbReference type="GO" id="GO:1902600">
    <property type="term" value="P:proton transmembrane transport"/>
    <property type="evidence" value="ECO:0007669"/>
    <property type="project" value="InterPro"/>
</dbReference>
<evidence type="ECO:0000256" key="1">
    <source>
        <dbReference type="ARBA" id="ARBA00004141"/>
    </source>
</evidence>
<reference evidence="7" key="1">
    <citation type="submission" date="2019-08" db="EMBL/GenBank/DDBJ databases">
        <authorList>
            <person name="Kucharzyk K."/>
            <person name="Murdoch R.W."/>
            <person name="Higgins S."/>
            <person name="Loffler F."/>
        </authorList>
    </citation>
    <scope>NUCLEOTIDE SEQUENCE</scope>
</reference>
<comment type="caution">
    <text evidence="7">The sequence shown here is derived from an EMBL/GenBank/DDBJ whole genome shotgun (WGS) entry which is preliminary data.</text>
</comment>